<proteinExistence type="predicted"/>
<feature type="region of interest" description="Disordered" evidence="1">
    <location>
        <begin position="154"/>
        <end position="197"/>
    </location>
</feature>
<sequence>MSKSSWFVEQYDCECGAIMKNTSTHCIEEHLKGKRHRGKLNGLATREERRAERVRKGLKVVLSVAERAVLAATAAERAAEAAAAEAAAADAAAAEAAAAETATERAAETAAESSSVSVTCSTAEAFSLAQYGMDPGIEAEPLCAVLDGHVQKRKAQAEAGEEEPGVPPPKKAATGHWHRFQKWKKKPHHGPRPSGPV</sequence>
<evidence type="ECO:0000313" key="2">
    <source>
        <dbReference type="EMBL" id="CAD8995319.1"/>
    </source>
</evidence>
<name>A0A7S1HYG8_9EUGL</name>
<accession>A0A7S1HYG8</accession>
<feature type="compositionally biased region" description="Basic residues" evidence="1">
    <location>
        <begin position="176"/>
        <end position="191"/>
    </location>
</feature>
<protein>
    <submittedName>
        <fullName evidence="2">Uncharacterized protein</fullName>
    </submittedName>
</protein>
<gene>
    <name evidence="2" type="ORF">EGYM00392_LOCUS6375</name>
</gene>
<organism evidence="2">
    <name type="scientific">Eutreptiella gymnastica</name>
    <dbReference type="NCBI Taxonomy" id="73025"/>
    <lineage>
        <taxon>Eukaryota</taxon>
        <taxon>Discoba</taxon>
        <taxon>Euglenozoa</taxon>
        <taxon>Euglenida</taxon>
        <taxon>Spirocuta</taxon>
        <taxon>Euglenophyceae</taxon>
        <taxon>Eutreptiales</taxon>
        <taxon>Eutreptiaceae</taxon>
        <taxon>Eutreptiella</taxon>
    </lineage>
</organism>
<dbReference type="EMBL" id="HBGA01016473">
    <property type="protein sequence ID" value="CAD8995319.1"/>
    <property type="molecule type" value="Transcribed_RNA"/>
</dbReference>
<reference evidence="2" key="1">
    <citation type="submission" date="2021-01" db="EMBL/GenBank/DDBJ databases">
        <authorList>
            <person name="Corre E."/>
            <person name="Pelletier E."/>
            <person name="Niang G."/>
            <person name="Scheremetjew M."/>
            <person name="Finn R."/>
            <person name="Kale V."/>
            <person name="Holt S."/>
            <person name="Cochrane G."/>
            <person name="Meng A."/>
            <person name="Brown T."/>
            <person name="Cohen L."/>
        </authorList>
    </citation>
    <scope>NUCLEOTIDE SEQUENCE</scope>
    <source>
        <strain evidence="2">NIES-381</strain>
    </source>
</reference>
<dbReference type="AlphaFoldDB" id="A0A7S1HYG8"/>
<evidence type="ECO:0000256" key="1">
    <source>
        <dbReference type="SAM" id="MobiDB-lite"/>
    </source>
</evidence>